<gene>
    <name evidence="1" type="ORF">SFB21_1673</name>
</gene>
<organism evidence="1 2">
    <name type="scientific">Acinetobacter bouvetii</name>
    <dbReference type="NCBI Taxonomy" id="202951"/>
    <lineage>
        <taxon>Bacteria</taxon>
        <taxon>Pseudomonadati</taxon>
        <taxon>Pseudomonadota</taxon>
        <taxon>Gammaproteobacteria</taxon>
        <taxon>Moraxellales</taxon>
        <taxon>Moraxellaceae</taxon>
        <taxon>Acinetobacter</taxon>
    </lineage>
</organism>
<evidence type="ECO:0008006" key="3">
    <source>
        <dbReference type="Google" id="ProtNLM"/>
    </source>
</evidence>
<reference evidence="1 2" key="1">
    <citation type="submission" date="2020-02" db="EMBL/GenBank/DDBJ databases">
        <authorList>
            <person name="Chaudhuri R."/>
        </authorList>
    </citation>
    <scope>NUCLEOTIDE SEQUENCE [LARGE SCALE GENOMIC DNA]</scope>
    <source>
        <strain evidence="1">SFB21</strain>
    </source>
</reference>
<dbReference type="AlphaFoldDB" id="A0A811GCM6"/>
<comment type="caution">
    <text evidence="1">The sequence shown here is derived from an EMBL/GenBank/DDBJ whole genome shotgun (WGS) entry which is preliminary data.</text>
</comment>
<name>A0A811GCM6_9GAMM</name>
<sequence length="210" mass="24340">MSNKQNINEIALSTAENIADELIFKSATTFVEDLAKSVPVASVVLGLTKAISNYKTAKDQRQLLAFIQEAKNTDRDFIEKFFKDKNNTELGFEILGILDQTYLEKQARMIFRAAKLLKDKAISKSEFDKYTYIITRINNHLLHLIDDLYAINTNQDTPNFEFDIENPNMEFISFDFLKEVSSPLYPGSTQIARFKKTDSFYYFYENIFKD</sequence>
<dbReference type="EMBL" id="CADDTS010000028">
    <property type="protein sequence ID" value="CAB1215084.1"/>
    <property type="molecule type" value="Genomic_DNA"/>
</dbReference>
<proteinExistence type="predicted"/>
<evidence type="ECO:0000313" key="2">
    <source>
        <dbReference type="Proteomes" id="UP000489961"/>
    </source>
</evidence>
<dbReference type="Proteomes" id="UP000489961">
    <property type="component" value="Unassembled WGS sequence"/>
</dbReference>
<evidence type="ECO:0000313" key="1">
    <source>
        <dbReference type="EMBL" id="CAB1215084.1"/>
    </source>
</evidence>
<accession>A0A811GCM6</accession>
<protein>
    <recommendedName>
        <fullName evidence="3">DUF4393 domain-containing protein</fullName>
    </recommendedName>
</protein>
<dbReference type="RefSeq" id="WP_174559577.1">
    <property type="nucleotide sequence ID" value="NZ_CADDTS010000028.1"/>
</dbReference>